<evidence type="ECO:0000313" key="2">
    <source>
        <dbReference type="Proteomes" id="UP000224460"/>
    </source>
</evidence>
<sequence length="87" mass="10405">MKRGAKVRTLNRELVAQYDLTVKKYQYIRSNYYLETNKGLFLLRRIDVPKEQILFDFEVDTQLYAHGFENMSRIVATRKKNSLCPTR</sequence>
<gene>
    <name evidence="1" type="ORF">CS063_16215</name>
</gene>
<name>A0AC61D841_9FIRM</name>
<organism evidence="1 2">
    <name type="scientific">Sporanaerobium hydrogeniformans</name>
    <dbReference type="NCBI Taxonomy" id="3072179"/>
    <lineage>
        <taxon>Bacteria</taxon>
        <taxon>Bacillati</taxon>
        <taxon>Bacillota</taxon>
        <taxon>Clostridia</taxon>
        <taxon>Lachnospirales</taxon>
        <taxon>Lachnospiraceae</taxon>
        <taxon>Sporanaerobium</taxon>
    </lineage>
</organism>
<dbReference type="EMBL" id="PEDL01000031">
    <property type="protein sequence ID" value="PHV69378.1"/>
    <property type="molecule type" value="Genomic_DNA"/>
</dbReference>
<dbReference type="Proteomes" id="UP000224460">
    <property type="component" value="Unassembled WGS sequence"/>
</dbReference>
<proteinExistence type="predicted"/>
<protein>
    <submittedName>
        <fullName evidence="1">Uncharacterized protein</fullName>
    </submittedName>
</protein>
<comment type="caution">
    <text evidence="1">The sequence shown here is derived from an EMBL/GenBank/DDBJ whole genome shotgun (WGS) entry which is preliminary data.</text>
</comment>
<evidence type="ECO:0000313" key="1">
    <source>
        <dbReference type="EMBL" id="PHV69378.1"/>
    </source>
</evidence>
<reference evidence="1" key="1">
    <citation type="submission" date="2017-10" db="EMBL/GenBank/DDBJ databases">
        <title>Genome sequence of cellulolytic Lachnospiraceae bacterium XHS1971 isolated from hotspring sediment.</title>
        <authorList>
            <person name="Vasudevan G."/>
            <person name="Joshi A.J."/>
            <person name="Hivarkar S."/>
            <person name="Lanjekar V.B."/>
            <person name="Dhakephalkar P.K."/>
            <person name="Dagar S."/>
        </authorList>
    </citation>
    <scope>NUCLEOTIDE SEQUENCE</scope>
    <source>
        <strain evidence="1">XHS1971</strain>
    </source>
</reference>
<keyword evidence="2" id="KW-1185">Reference proteome</keyword>
<accession>A0AC61D841</accession>